<name>A0ABU6TA65_9FABA</name>
<dbReference type="Proteomes" id="UP001341840">
    <property type="component" value="Unassembled WGS sequence"/>
</dbReference>
<proteinExistence type="predicted"/>
<dbReference type="EMBL" id="JASCZI010090678">
    <property type="protein sequence ID" value="MED6144803.1"/>
    <property type="molecule type" value="Genomic_DNA"/>
</dbReference>
<keyword evidence="2" id="KW-1185">Reference proteome</keyword>
<reference evidence="1 2" key="1">
    <citation type="journal article" date="2023" name="Plants (Basel)">
        <title>Bridging the Gap: Combining Genomics and Transcriptomics Approaches to Understand Stylosanthes scabra, an Orphan Legume from the Brazilian Caatinga.</title>
        <authorList>
            <person name="Ferreira-Neto J.R.C."/>
            <person name="da Silva M.D."/>
            <person name="Binneck E."/>
            <person name="de Melo N.F."/>
            <person name="da Silva R.H."/>
            <person name="de Melo A.L.T.M."/>
            <person name="Pandolfi V."/>
            <person name="Bustamante F.O."/>
            <person name="Brasileiro-Vidal A.C."/>
            <person name="Benko-Iseppon A.M."/>
        </authorList>
    </citation>
    <scope>NUCLEOTIDE SEQUENCE [LARGE SCALE GENOMIC DNA]</scope>
    <source>
        <tissue evidence="1">Leaves</tissue>
    </source>
</reference>
<evidence type="ECO:0000313" key="2">
    <source>
        <dbReference type="Proteomes" id="UP001341840"/>
    </source>
</evidence>
<gene>
    <name evidence="1" type="ORF">PIB30_018843</name>
</gene>
<protein>
    <submittedName>
        <fullName evidence="1">Uncharacterized protein</fullName>
    </submittedName>
</protein>
<comment type="caution">
    <text evidence="1">The sequence shown here is derived from an EMBL/GenBank/DDBJ whole genome shotgun (WGS) entry which is preliminary data.</text>
</comment>
<sequence length="57" mass="6279">MNPQPLDQQCCVAPKQESDGSHEDCVVANSQCKRAVPSSRRGCLVPCGYPWEMMPVD</sequence>
<organism evidence="1 2">
    <name type="scientific">Stylosanthes scabra</name>
    <dbReference type="NCBI Taxonomy" id="79078"/>
    <lineage>
        <taxon>Eukaryota</taxon>
        <taxon>Viridiplantae</taxon>
        <taxon>Streptophyta</taxon>
        <taxon>Embryophyta</taxon>
        <taxon>Tracheophyta</taxon>
        <taxon>Spermatophyta</taxon>
        <taxon>Magnoliopsida</taxon>
        <taxon>eudicotyledons</taxon>
        <taxon>Gunneridae</taxon>
        <taxon>Pentapetalae</taxon>
        <taxon>rosids</taxon>
        <taxon>fabids</taxon>
        <taxon>Fabales</taxon>
        <taxon>Fabaceae</taxon>
        <taxon>Papilionoideae</taxon>
        <taxon>50 kb inversion clade</taxon>
        <taxon>dalbergioids sensu lato</taxon>
        <taxon>Dalbergieae</taxon>
        <taxon>Pterocarpus clade</taxon>
        <taxon>Stylosanthes</taxon>
    </lineage>
</organism>
<accession>A0ABU6TA65</accession>
<evidence type="ECO:0000313" key="1">
    <source>
        <dbReference type="EMBL" id="MED6144803.1"/>
    </source>
</evidence>